<evidence type="ECO:0000313" key="2">
    <source>
        <dbReference type="EMBL" id="KIK80748.1"/>
    </source>
</evidence>
<gene>
    <name evidence="2" type="ORF">PAXRUDRAFT_833348</name>
</gene>
<dbReference type="Proteomes" id="UP000054538">
    <property type="component" value="Unassembled WGS sequence"/>
</dbReference>
<dbReference type="HOGENOM" id="CLU_208066_0_0_1"/>
<keyword evidence="3" id="KW-1185">Reference proteome</keyword>
<organism evidence="2 3">
    <name type="scientific">Paxillus rubicundulus Ve08.2h10</name>
    <dbReference type="NCBI Taxonomy" id="930991"/>
    <lineage>
        <taxon>Eukaryota</taxon>
        <taxon>Fungi</taxon>
        <taxon>Dikarya</taxon>
        <taxon>Basidiomycota</taxon>
        <taxon>Agaricomycotina</taxon>
        <taxon>Agaricomycetes</taxon>
        <taxon>Agaricomycetidae</taxon>
        <taxon>Boletales</taxon>
        <taxon>Paxilineae</taxon>
        <taxon>Paxillaceae</taxon>
        <taxon>Paxillus</taxon>
    </lineage>
</organism>
<reference evidence="2 3" key="1">
    <citation type="submission" date="2014-04" db="EMBL/GenBank/DDBJ databases">
        <authorList>
            <consortium name="DOE Joint Genome Institute"/>
            <person name="Kuo A."/>
            <person name="Kohler A."/>
            <person name="Jargeat P."/>
            <person name="Nagy L.G."/>
            <person name="Floudas D."/>
            <person name="Copeland A."/>
            <person name="Barry K.W."/>
            <person name="Cichocki N."/>
            <person name="Veneault-Fourrey C."/>
            <person name="LaButti K."/>
            <person name="Lindquist E.A."/>
            <person name="Lipzen A."/>
            <person name="Lundell T."/>
            <person name="Morin E."/>
            <person name="Murat C."/>
            <person name="Sun H."/>
            <person name="Tunlid A."/>
            <person name="Henrissat B."/>
            <person name="Grigoriev I.V."/>
            <person name="Hibbett D.S."/>
            <person name="Martin F."/>
            <person name="Nordberg H.P."/>
            <person name="Cantor M.N."/>
            <person name="Hua S.X."/>
        </authorList>
    </citation>
    <scope>NUCLEOTIDE SEQUENCE [LARGE SCALE GENOMIC DNA]</scope>
    <source>
        <strain evidence="2 3">Ve08.2h10</strain>
    </source>
</reference>
<reference evidence="3" key="2">
    <citation type="submission" date="2015-01" db="EMBL/GenBank/DDBJ databases">
        <title>Evolutionary Origins and Diversification of the Mycorrhizal Mutualists.</title>
        <authorList>
            <consortium name="DOE Joint Genome Institute"/>
            <consortium name="Mycorrhizal Genomics Consortium"/>
            <person name="Kohler A."/>
            <person name="Kuo A."/>
            <person name="Nagy L.G."/>
            <person name="Floudas D."/>
            <person name="Copeland A."/>
            <person name="Barry K.W."/>
            <person name="Cichocki N."/>
            <person name="Veneault-Fourrey C."/>
            <person name="LaButti K."/>
            <person name="Lindquist E.A."/>
            <person name="Lipzen A."/>
            <person name="Lundell T."/>
            <person name="Morin E."/>
            <person name="Murat C."/>
            <person name="Riley R."/>
            <person name="Ohm R."/>
            <person name="Sun H."/>
            <person name="Tunlid A."/>
            <person name="Henrissat B."/>
            <person name="Grigoriev I.V."/>
            <person name="Hibbett D.S."/>
            <person name="Martin F."/>
        </authorList>
    </citation>
    <scope>NUCLEOTIDE SEQUENCE [LARGE SCALE GENOMIC DNA]</scope>
    <source>
        <strain evidence="3">Ve08.2h10</strain>
    </source>
</reference>
<feature type="region of interest" description="Disordered" evidence="1">
    <location>
        <begin position="1"/>
        <end position="57"/>
    </location>
</feature>
<name>A0A0D0CYM3_9AGAM</name>
<dbReference type="EMBL" id="KN825945">
    <property type="protein sequence ID" value="KIK80748.1"/>
    <property type="molecule type" value="Genomic_DNA"/>
</dbReference>
<dbReference type="AlphaFoldDB" id="A0A0D0CYM3"/>
<dbReference type="InParanoid" id="A0A0D0CYM3"/>
<accession>A0A0D0CYM3</accession>
<feature type="compositionally biased region" description="Polar residues" evidence="1">
    <location>
        <begin position="1"/>
        <end position="15"/>
    </location>
</feature>
<sequence>MITRAPLNNTTNSLGPLTCNHNEHMQHNATTTHKTTGNREGERTTNEGMSSIPYWQL</sequence>
<protein>
    <submittedName>
        <fullName evidence="2">Uncharacterized protein</fullName>
    </submittedName>
</protein>
<evidence type="ECO:0000313" key="3">
    <source>
        <dbReference type="Proteomes" id="UP000054538"/>
    </source>
</evidence>
<proteinExistence type="predicted"/>
<evidence type="ECO:0000256" key="1">
    <source>
        <dbReference type="SAM" id="MobiDB-lite"/>
    </source>
</evidence>